<dbReference type="InterPro" id="IPR050659">
    <property type="entry name" value="Peptidase_M24B"/>
</dbReference>
<gene>
    <name evidence="3" type="ORF">N8K70_06170</name>
</gene>
<keyword evidence="4" id="KW-1185">Reference proteome</keyword>
<dbReference type="PANTHER" id="PTHR46112">
    <property type="entry name" value="AMINOPEPTIDASE"/>
    <property type="match status" value="1"/>
</dbReference>
<dbReference type="SUPFAM" id="SSF53092">
    <property type="entry name" value="Creatinase/prolidase N-terminal domain"/>
    <property type="match status" value="1"/>
</dbReference>
<feature type="domain" description="Creatinase N-terminal" evidence="2">
    <location>
        <begin position="13"/>
        <end position="102"/>
    </location>
</feature>
<dbReference type="InterPro" id="IPR000587">
    <property type="entry name" value="Creatinase_N"/>
</dbReference>
<name>A0AA97I6V7_9MICO</name>
<dbReference type="CDD" id="cd01066">
    <property type="entry name" value="APP_MetAP"/>
    <property type="match status" value="1"/>
</dbReference>
<organism evidence="3 4">
    <name type="scientific">Microbacterium betulae</name>
    <dbReference type="NCBI Taxonomy" id="2981139"/>
    <lineage>
        <taxon>Bacteria</taxon>
        <taxon>Bacillati</taxon>
        <taxon>Actinomycetota</taxon>
        <taxon>Actinomycetes</taxon>
        <taxon>Micrococcales</taxon>
        <taxon>Microbacteriaceae</taxon>
        <taxon>Microbacterium</taxon>
    </lineage>
</organism>
<dbReference type="Proteomes" id="UP001305498">
    <property type="component" value="Chromosome"/>
</dbReference>
<dbReference type="KEGG" id="mbet:N8K70_06170"/>
<evidence type="ECO:0000259" key="2">
    <source>
        <dbReference type="Pfam" id="PF01321"/>
    </source>
</evidence>
<dbReference type="InterPro" id="IPR029149">
    <property type="entry name" value="Creatin/AminoP/Spt16_N"/>
</dbReference>
<feature type="domain" description="Peptidase M24" evidence="1">
    <location>
        <begin position="127"/>
        <end position="320"/>
    </location>
</feature>
<dbReference type="PANTHER" id="PTHR46112:SF2">
    <property type="entry name" value="XAA-PRO AMINOPEPTIDASE P-RELATED"/>
    <property type="match status" value="1"/>
</dbReference>
<dbReference type="Gene3D" id="3.90.230.10">
    <property type="entry name" value="Creatinase/methionine aminopeptidase superfamily"/>
    <property type="match status" value="1"/>
</dbReference>
<evidence type="ECO:0000313" key="3">
    <source>
        <dbReference type="EMBL" id="WOF24254.1"/>
    </source>
</evidence>
<reference evidence="3 4" key="1">
    <citation type="submission" date="2023-02" db="EMBL/GenBank/DDBJ databases">
        <title>Microbacterium betulae sp. nov., isolated from birch wood.</title>
        <authorList>
            <person name="Pasciak M."/>
            <person name="Pawlik K.J."/>
            <person name="Martynowski D."/>
            <person name="Laczmanski L."/>
            <person name="Ciekot J."/>
            <person name="Szponar B."/>
            <person name="Wojcik-Fatla A."/>
            <person name="Mackiewicz B."/>
            <person name="Farian E."/>
            <person name="Cholewa G."/>
            <person name="Cholewa A."/>
            <person name="Dutkiewicz J."/>
        </authorList>
    </citation>
    <scope>NUCLEOTIDE SEQUENCE [LARGE SCALE GENOMIC DNA]</scope>
    <source>
        <strain evidence="3 4">AB</strain>
    </source>
</reference>
<dbReference type="InterPro" id="IPR000994">
    <property type="entry name" value="Pept_M24"/>
</dbReference>
<sequence>MPPSPTADRPHKRARLAAILDARDAEAILLTAPENLAWFFDGARTSVPYGGAAVFSAIVRRDGSAVVTAPANEAARLAEEEVGGAEIRAVDWYADLAGAEPGVLHDTDAVEELRAARAALLPVERERYRALGRETARAMTAVLRDARPRTSERDLAGELARAVVAAGADPVTILVAGEGRTQVQHPLPTRTPLGRRAMAVVSARRHGLHVSLTRWVRFGGGAPDTERAIREVEADAFAATRPGRELRAILSDIAASYERHGLGSPSRPAWLAHHQGGPTGYLGRDPKAGPASTARVATGQAFAWNPWAPHVKIEDTVVVDDSGLEVLTVDPAWPTVGVRGVARPVELDLS</sequence>
<dbReference type="EMBL" id="CP118157">
    <property type="protein sequence ID" value="WOF24254.1"/>
    <property type="molecule type" value="Genomic_DNA"/>
</dbReference>
<protein>
    <submittedName>
        <fullName evidence="3">M24 family metallopeptidase</fullName>
    </submittedName>
</protein>
<proteinExistence type="predicted"/>
<evidence type="ECO:0000313" key="4">
    <source>
        <dbReference type="Proteomes" id="UP001305498"/>
    </source>
</evidence>
<evidence type="ECO:0000259" key="1">
    <source>
        <dbReference type="Pfam" id="PF00557"/>
    </source>
</evidence>
<dbReference type="AlphaFoldDB" id="A0AA97I6V7"/>
<dbReference type="RefSeq" id="WP_317140725.1">
    <property type="nucleotide sequence ID" value="NZ_CP118157.1"/>
</dbReference>
<dbReference type="SUPFAM" id="SSF55920">
    <property type="entry name" value="Creatinase/aminopeptidase"/>
    <property type="match status" value="1"/>
</dbReference>
<dbReference type="Pfam" id="PF00557">
    <property type="entry name" value="Peptidase_M24"/>
    <property type="match status" value="1"/>
</dbReference>
<accession>A0AA97I6V7</accession>
<dbReference type="Pfam" id="PF01321">
    <property type="entry name" value="Creatinase_N"/>
    <property type="match status" value="1"/>
</dbReference>
<dbReference type="InterPro" id="IPR036005">
    <property type="entry name" value="Creatinase/aminopeptidase-like"/>
</dbReference>